<name>G4YR25_PHYSP</name>
<dbReference type="SMR" id="G4YR25"/>
<sequence length="86" mass="9694">MRELDDLKGLFDDNYITSLRNGERDGSELEIFAAAQLHSSNIQVKTLNDECRVTSAYTYAVTNPFRSVCIARQGSYYAVQVDGMHI</sequence>
<gene>
    <name evidence="1" type="ORF">PHYSODRAFT_468638</name>
</gene>
<evidence type="ECO:0000313" key="2">
    <source>
        <dbReference type="Proteomes" id="UP000002640"/>
    </source>
</evidence>
<keyword evidence="2" id="KW-1185">Reference proteome</keyword>
<reference evidence="1 2" key="1">
    <citation type="journal article" date="2006" name="Science">
        <title>Phytophthora genome sequences uncover evolutionary origins and mechanisms of pathogenesis.</title>
        <authorList>
            <person name="Tyler B.M."/>
            <person name="Tripathy S."/>
            <person name="Zhang X."/>
            <person name="Dehal P."/>
            <person name="Jiang R.H."/>
            <person name="Aerts A."/>
            <person name="Arredondo F.D."/>
            <person name="Baxter L."/>
            <person name="Bensasson D."/>
            <person name="Beynon J.L."/>
            <person name="Chapman J."/>
            <person name="Damasceno C.M."/>
            <person name="Dorrance A.E."/>
            <person name="Dou D."/>
            <person name="Dickerman A.W."/>
            <person name="Dubchak I.L."/>
            <person name="Garbelotto M."/>
            <person name="Gijzen M."/>
            <person name="Gordon S.G."/>
            <person name="Govers F."/>
            <person name="Grunwald N.J."/>
            <person name="Huang W."/>
            <person name="Ivors K.L."/>
            <person name="Jones R.W."/>
            <person name="Kamoun S."/>
            <person name="Krampis K."/>
            <person name="Lamour K.H."/>
            <person name="Lee M.K."/>
            <person name="McDonald W.H."/>
            <person name="Medina M."/>
            <person name="Meijer H.J."/>
            <person name="Nordberg E.K."/>
            <person name="Maclean D.J."/>
            <person name="Ospina-Giraldo M.D."/>
            <person name="Morris P.F."/>
            <person name="Phuntumart V."/>
            <person name="Putnam N.H."/>
            <person name="Rash S."/>
            <person name="Rose J.K."/>
            <person name="Sakihama Y."/>
            <person name="Salamov A.A."/>
            <person name="Savidor A."/>
            <person name="Scheuring C.F."/>
            <person name="Smith B.M."/>
            <person name="Sobral B.W."/>
            <person name="Terry A."/>
            <person name="Torto-Alalibo T.A."/>
            <person name="Win J."/>
            <person name="Xu Z."/>
            <person name="Zhang H."/>
            <person name="Grigoriev I.V."/>
            <person name="Rokhsar D.S."/>
            <person name="Boore J.L."/>
        </authorList>
    </citation>
    <scope>NUCLEOTIDE SEQUENCE [LARGE SCALE GENOMIC DNA]</scope>
    <source>
        <strain evidence="1 2">P6497</strain>
    </source>
</reference>
<dbReference type="AlphaFoldDB" id="G4YR25"/>
<dbReference type="EMBL" id="JH159151">
    <property type="protein sequence ID" value="EGZ30705.1"/>
    <property type="molecule type" value="Genomic_DNA"/>
</dbReference>
<protein>
    <recommendedName>
        <fullName evidence="3">OTU domain-containing protein</fullName>
    </recommendedName>
</protein>
<dbReference type="GeneID" id="20653715"/>
<dbReference type="KEGG" id="psoj:PHYSODRAFT_468638"/>
<organism evidence="1 2">
    <name type="scientific">Phytophthora sojae (strain P6497)</name>
    <name type="common">Soybean stem and root rot agent</name>
    <name type="synonym">Phytophthora megasperma f. sp. glycines</name>
    <dbReference type="NCBI Taxonomy" id="1094619"/>
    <lineage>
        <taxon>Eukaryota</taxon>
        <taxon>Sar</taxon>
        <taxon>Stramenopiles</taxon>
        <taxon>Oomycota</taxon>
        <taxon>Peronosporomycetes</taxon>
        <taxon>Peronosporales</taxon>
        <taxon>Peronosporaceae</taxon>
        <taxon>Phytophthora</taxon>
    </lineage>
</organism>
<evidence type="ECO:0008006" key="3">
    <source>
        <dbReference type="Google" id="ProtNLM"/>
    </source>
</evidence>
<accession>G4YR25</accession>
<dbReference type="RefSeq" id="XP_009517980.1">
    <property type="nucleotide sequence ID" value="XM_009519685.1"/>
</dbReference>
<proteinExistence type="predicted"/>
<dbReference type="Proteomes" id="UP000002640">
    <property type="component" value="Unassembled WGS sequence"/>
</dbReference>
<evidence type="ECO:0000313" key="1">
    <source>
        <dbReference type="EMBL" id="EGZ30705.1"/>
    </source>
</evidence>
<dbReference type="InParanoid" id="G4YR25"/>